<feature type="transmembrane region" description="Helical" evidence="1">
    <location>
        <begin position="378"/>
        <end position="401"/>
    </location>
</feature>
<gene>
    <name evidence="2" type="ORF">ACFL27_01585</name>
</gene>
<feature type="transmembrane region" description="Helical" evidence="1">
    <location>
        <begin position="300"/>
        <end position="321"/>
    </location>
</feature>
<evidence type="ECO:0000313" key="3">
    <source>
        <dbReference type="Proteomes" id="UP001594351"/>
    </source>
</evidence>
<reference evidence="2 3" key="1">
    <citation type="submission" date="2024-09" db="EMBL/GenBank/DDBJ databases">
        <title>Laminarin stimulates single cell rates of sulfate reduction while oxygen inhibits transcriptomic activity in coastal marine sediment.</title>
        <authorList>
            <person name="Lindsay M."/>
            <person name="Orcutt B."/>
            <person name="Emerson D."/>
            <person name="Stepanauskas R."/>
            <person name="D'Angelo T."/>
        </authorList>
    </citation>
    <scope>NUCLEOTIDE SEQUENCE [LARGE SCALE GENOMIC DNA]</scope>
    <source>
        <strain evidence="2">SAG AM-311-K15</strain>
    </source>
</reference>
<dbReference type="EMBL" id="JBHPBY010000010">
    <property type="protein sequence ID" value="MFC1848874.1"/>
    <property type="molecule type" value="Genomic_DNA"/>
</dbReference>
<evidence type="ECO:0000313" key="2">
    <source>
        <dbReference type="EMBL" id="MFC1848874.1"/>
    </source>
</evidence>
<dbReference type="PANTHER" id="PTHR32063">
    <property type="match status" value="1"/>
</dbReference>
<feature type="transmembrane region" description="Helical" evidence="1">
    <location>
        <begin position="350"/>
        <end position="372"/>
    </location>
</feature>
<keyword evidence="1" id="KW-1133">Transmembrane helix</keyword>
<dbReference type="Proteomes" id="UP001594351">
    <property type="component" value="Unassembled WGS sequence"/>
</dbReference>
<dbReference type="PRINTS" id="PR00702">
    <property type="entry name" value="ACRIFLAVINRP"/>
</dbReference>
<feature type="transmembrane region" description="Helical" evidence="1">
    <location>
        <begin position="248"/>
        <end position="267"/>
    </location>
</feature>
<feature type="transmembrane region" description="Helical" evidence="1">
    <location>
        <begin position="274"/>
        <end position="294"/>
    </location>
</feature>
<dbReference type="SUPFAM" id="SSF82866">
    <property type="entry name" value="Multidrug efflux transporter AcrB transmembrane domain"/>
    <property type="match status" value="1"/>
</dbReference>
<proteinExistence type="predicted"/>
<dbReference type="InterPro" id="IPR027463">
    <property type="entry name" value="AcrB_DN_DC_subdom"/>
</dbReference>
<protein>
    <submittedName>
        <fullName evidence="2">Efflux RND transporter permease subunit</fullName>
    </submittedName>
</protein>
<dbReference type="Gene3D" id="1.20.1640.10">
    <property type="entry name" value="Multidrug efflux transporter AcrB transmembrane domain"/>
    <property type="match status" value="1"/>
</dbReference>
<dbReference type="SUPFAM" id="SSF82714">
    <property type="entry name" value="Multidrug efflux transporter AcrB TolC docking domain, DN and DC subdomains"/>
    <property type="match status" value="1"/>
</dbReference>
<keyword evidence="1" id="KW-0812">Transmembrane</keyword>
<name>A0ABV6YRP5_UNCC1</name>
<keyword evidence="1" id="KW-0472">Membrane</keyword>
<dbReference type="PANTHER" id="PTHR32063:SF18">
    <property type="entry name" value="CATION EFFLUX SYSTEM PROTEIN"/>
    <property type="match status" value="1"/>
</dbReference>
<dbReference type="Gene3D" id="3.30.70.1440">
    <property type="entry name" value="Multidrug efflux transporter AcrB pore domain"/>
    <property type="match status" value="1"/>
</dbReference>
<comment type="caution">
    <text evidence="2">The sequence shown here is derived from an EMBL/GenBank/DDBJ whole genome shotgun (WGS) entry which is preliminary data.</text>
</comment>
<dbReference type="Gene3D" id="3.30.2090.10">
    <property type="entry name" value="Multidrug efflux transporter AcrB TolC docking domain, DN and DC subdomains"/>
    <property type="match status" value="1"/>
</dbReference>
<keyword evidence="3" id="KW-1185">Reference proteome</keyword>
<organism evidence="2 3">
    <name type="scientific">candidate division CSSED10-310 bacterium</name>
    <dbReference type="NCBI Taxonomy" id="2855610"/>
    <lineage>
        <taxon>Bacteria</taxon>
        <taxon>Bacteria division CSSED10-310</taxon>
    </lineage>
</organism>
<sequence>MAAPEYAIIIANTTNREIVDSIIPQLEQFCLETFPDLEAKIAPLQIGETVENPVEVRISGKDYSKIFKLVNKVKNHLNTISGTKNISDNLGMRSKKIIIQVNQARALRSGITNQDIAISLQTLQSGIETTEFREDDKVIPIIFRSVTAKRQDIGKLESLNVFAQSTGQSVPLKQVANIEVVWQPAKILRRNRLKTVTVGAGLVPGITAAEVTAQLRPWLDEQSRAWGIGYSYALGGEDEASAEANKSIMDQFPIAGLIIIFLLVGQFNSLRRPVIILITIPLGLIGVVIGLLTAQSYFGFMTLLGVVSLAGIVINNAIVLLDRIRIEIVENGLTPQHAIVESAQKRMRPILLTTCTTIGGLIPLWMGGGVMWEPMAIAIIFGLLFATLLTLGVVPVLYSLFFRVSFKGYKH</sequence>
<dbReference type="Pfam" id="PF00873">
    <property type="entry name" value="ACR_tran"/>
    <property type="match status" value="1"/>
</dbReference>
<accession>A0ABV6YRP5</accession>
<evidence type="ECO:0000256" key="1">
    <source>
        <dbReference type="SAM" id="Phobius"/>
    </source>
</evidence>
<dbReference type="Gene3D" id="3.30.70.1430">
    <property type="entry name" value="Multidrug efflux transporter AcrB pore domain"/>
    <property type="match status" value="1"/>
</dbReference>
<dbReference type="InterPro" id="IPR001036">
    <property type="entry name" value="Acrflvin-R"/>
</dbReference>